<evidence type="ECO:0000259" key="5">
    <source>
        <dbReference type="Pfam" id="PF04118"/>
    </source>
</evidence>
<name>A0A8S2H9F2_9BILA</name>
<gene>
    <name evidence="8" type="ORF">OVA965_LOCUS5984</name>
    <name evidence="9" type="ORF">TMI583_LOCUS5980</name>
</gene>
<dbReference type="GO" id="GO:0015031">
    <property type="term" value="P:protein transport"/>
    <property type="evidence" value="ECO:0007669"/>
    <property type="project" value="UniProtKB-KW"/>
</dbReference>
<evidence type="ECO:0000259" key="7">
    <source>
        <dbReference type="Pfam" id="PF24601"/>
    </source>
</evidence>
<feature type="domain" description="DOP1-like C-terminal" evidence="6">
    <location>
        <begin position="1970"/>
        <end position="2469"/>
    </location>
</feature>
<keyword evidence="1" id="KW-0813">Transport</keyword>
<sequence length="2551" mass="293142">MSLMSSDEVALLNDARYKNFISTLEKVLKQFEYSSEWADLITNLVKVKKTIENYPKFQSIPKRITLSKRLAQCLHPALPSGVHLKALEVYASIFQMIGKRNLQRDIILYSLGLFPLLPSAALPVKPVLLSLYETYLLPLGESLNPVLIDLFLGLFPALEEGSDYFDRTYQLLDNILLKIDKFYFYSCIWSAMHLLPSARYPAIIYILSHFDRRKSMEDQLHLMGLSIETLVSAVCVCLQDTEQSLVQRSILDFLLTCLPMNNKQLTKIDLMKIITVSLNILLKRDMSLNRRIYSWFLGSEQLPLQAQDSIVSTTVTQTCGTSTVAEFTYFTQYTHDNLIHALINALESMKAVPLTYDTIIPITIDTMSSSWTLTKLLRVLIILVDKPDVGPNILEYVLMNYLLIVYKQVYFETKVSSAMNIQQENQRSETLKTLNVLLDTFEPYFIWEFLTKNFDLILTQTDQQQELVPFKLTTTGGATIETLCGVIQMLLDIASLVVSSDTRHLSIFHRSTINERSSLIQKIINDDSVLEDEKKSAGRSDDDEENVNSRLINENDYSMNVYNKLIKTNSIGQLQQSSLIIDQCSVDVERLLRHMVRTIERQVYIHIEPVSTSTTSSHKLTRPSTSINKNVLKSINHIEKTLNLYKAFFHCFITTFIISNDSQQIKEKFKKMYSLTQKKTHDNICALFNQYYRQQTEFSLKLNDNVELYRKSFEDCCKLLVDLCCFPRQFTNDNTKQTPVADSIEFDDWCMDLCVLSICCSNHFSIQTISISVLIELVDYSLCLYCSSNNVSKSALIDQQKLPNTSLIFHNLPTTPKTIDNSIVPLTNSLNEHIPIFPPFTQDQVNFLTVDTLYFQHVTSYLWEHLSDEYQQQYNIKSSRLLLMLHSMLPSRDCEDMICNQLSSTHIQQYDNEFQIIESYKRFFKLWNSTRDLLSTSTLRLTKTFERCLLIVLSILNESNNHCLKLMVQQWICDRFIQGDMYRIFDILFIMLLHPDTARISIQKLNPINHRDYFQKQISLVSPEQSLINSNFKKMADLDEDEDNGDINKMTFQISSNTFDDMEGEDTFVDEHEIPTEDDLQHHEGDTEATDEDPEAKIGAISCESGEVVYHVKQSSPNLKSQVAKANKQTTLSLSQPVLTNPVIPPINNDQLKVIKRRAPTLPPNFHNKSINTITHDNTNLKNNNNSKMFSSVHEDLVDNPDASVTTKPDLSYLLSVDLKSVPHLNNSSSSTYSRRPHSAGSSSQTFSASADDIDTIPITSLSESNFLTVLVPTTTSFNQNTVAKQSRDMTLNSSSATVLAEKNKKIDGHLAYILLYTQPYDYNRVLFSMTLIESLIDLIPKQLIQTLSYTNHNKTSTINIHNSRMYELYTRHKRSIEGKNFYSSIEQQQQQQQIMPCYLYTMINILLTYVRSYYPTSFRQKLNLHDMRENRKVHIRTLNLLARICHDLSFICIDTTSTLFINFIIDLLNKTALQKTILHLFHTAVEKVIPSSTHENIQQQVKSSETLINMTSRQQKLKTLSKTILDYNIEPVYDEFSRQYLKQLAQLLEEIVFLEHVVVQCQHSQKSSNDKTSTSTNAISTSNTLISVSSNGFGSQMLDHNSSWSSPISPFTIKQSLPLELDFISLLPSTLATTTLITKNTGSSPTTTLRYIDNQPVVNQSLFLSSILQYLKQIDFIENHRYIISLCIRILPHCGSSLKSIGSLVVEQMCRNLCYVVQAHHQRSIQSINIFRTRLLPHFDVIDYVIHLIQLLSYICNYCLLGIENEKINVQMSTVTLTQYWMKNANLSERDLYDARQSILNQLPSILSSLLFIWKTVSEQLLFELPEQTITTTINLNFQKQYKNPWPNQSVKQIRQTILELLSSLTKHNGISFMLAIAVCWGERKRQQRLKSTAQSPKLSTGSIGVTTSTILTMPRDNIGEIQALIDIVMNIKNYTINDIIANMNELIRNQLTVRDKKKQNYDVWCLQFLLAYLEQQKSLTVDFWPQLSFMFKECLSSQPISQSATFLILRILSFYVKRLPTISEKRDMRDLQDITMRVLDNCNIIVASSLQQTTWLRKNLQVRLANSDGTVVKNNEQLLDVPIAVSQTMISFDSSNTNYSLLALSILAEHAASLLDIVYSKIDEKERIVIPFLQNLVPNVIPYVKTHVQLNASSYRCASQLLMNLSQYSYTRKAWKKEAFEQLFDPSFFQLDIQALKSWKIIVDNLITNERPTSFRDVMTKINTIQTGLFISKEYEYEQRAMLVKRFAFVIYSSEKDQYNRQLPEILERITDLLKLPQMPTLHTQMFLFFRVLLLRIASRNLISLWPILMAELVQVLLQFEQDLLSDLDGEAKSHIQRLAMNDLASTTVSSTPSGQGLNPALKMYLFACKLLDVLLAMPYSELYHFQLFRSAFVSDEDGGRKTNTDSFIAFSARLSKLLERKSVPSVVRDRLQPIEPTNRPLLRLKNLTHIVELLPFFNCLNAMHTYDHHHYHHTSPSPKSHQRQQSKNSKENEIKKKKSSINSASISNNSAIKQAAKDSDMLSTSITQEDIMKDIETSILEDFVEYWL</sequence>
<keyword evidence="2" id="KW-0653">Protein transport</keyword>
<accession>A0A8S2H9F2</accession>
<dbReference type="PANTHER" id="PTHR14042:SF24">
    <property type="entry name" value="PROTEIN DOPEY-1 HOMOLOG"/>
    <property type="match status" value="1"/>
</dbReference>
<dbReference type="Proteomes" id="UP000682733">
    <property type="component" value="Unassembled WGS sequence"/>
</dbReference>
<dbReference type="EMBL" id="CAJOBA010001740">
    <property type="protein sequence ID" value="CAF3612236.1"/>
    <property type="molecule type" value="Genomic_DNA"/>
</dbReference>
<proteinExistence type="inferred from homology"/>
<dbReference type="EMBL" id="CAJNOK010001740">
    <property type="protein sequence ID" value="CAF0827758.1"/>
    <property type="molecule type" value="Genomic_DNA"/>
</dbReference>
<comment type="similarity">
    <text evidence="3">Belongs to the DOP1 family.</text>
</comment>
<feature type="compositionally biased region" description="Polar residues" evidence="4">
    <location>
        <begin position="1167"/>
        <end position="1177"/>
    </location>
</feature>
<feature type="domain" description="DOP1 N-terminal" evidence="5">
    <location>
        <begin position="14"/>
        <end position="300"/>
    </location>
</feature>
<feature type="region of interest" description="Disordered" evidence="4">
    <location>
        <begin position="2472"/>
        <end position="2510"/>
    </location>
</feature>
<evidence type="ECO:0000256" key="3">
    <source>
        <dbReference type="ARBA" id="ARBA00046326"/>
    </source>
</evidence>
<dbReference type="InterPro" id="IPR056459">
    <property type="entry name" value="TPR_DOP1"/>
</dbReference>
<dbReference type="InterPro" id="IPR007249">
    <property type="entry name" value="DOP1_N"/>
</dbReference>
<dbReference type="Pfam" id="PF24598">
    <property type="entry name" value="DOP1_C"/>
    <property type="match status" value="1"/>
</dbReference>
<evidence type="ECO:0000256" key="2">
    <source>
        <dbReference type="ARBA" id="ARBA00022927"/>
    </source>
</evidence>
<evidence type="ECO:0000313" key="8">
    <source>
        <dbReference type="EMBL" id="CAF0827758.1"/>
    </source>
</evidence>
<evidence type="ECO:0000313" key="9">
    <source>
        <dbReference type="EMBL" id="CAF3612236.1"/>
    </source>
</evidence>
<dbReference type="InterPro" id="IPR040314">
    <property type="entry name" value="DOP1"/>
</dbReference>
<organism evidence="9 10">
    <name type="scientific">Didymodactylos carnosus</name>
    <dbReference type="NCBI Taxonomy" id="1234261"/>
    <lineage>
        <taxon>Eukaryota</taxon>
        <taxon>Metazoa</taxon>
        <taxon>Spiralia</taxon>
        <taxon>Gnathifera</taxon>
        <taxon>Rotifera</taxon>
        <taxon>Eurotatoria</taxon>
        <taxon>Bdelloidea</taxon>
        <taxon>Philodinida</taxon>
        <taxon>Philodinidae</taxon>
        <taxon>Didymodactylos</taxon>
    </lineage>
</organism>
<feature type="domain" description="DOP1-like TPR" evidence="7">
    <location>
        <begin position="1312"/>
        <end position="1586"/>
    </location>
</feature>
<dbReference type="InterPro" id="IPR056457">
    <property type="entry name" value="DOP1_C"/>
</dbReference>
<dbReference type="GO" id="GO:0005768">
    <property type="term" value="C:endosome"/>
    <property type="evidence" value="ECO:0007669"/>
    <property type="project" value="TreeGrafter"/>
</dbReference>
<dbReference type="GO" id="GO:0005802">
    <property type="term" value="C:trans-Golgi network"/>
    <property type="evidence" value="ECO:0007669"/>
    <property type="project" value="TreeGrafter"/>
</dbReference>
<comment type="caution">
    <text evidence="9">The sequence shown here is derived from an EMBL/GenBank/DDBJ whole genome shotgun (WGS) entry which is preliminary data.</text>
</comment>
<evidence type="ECO:0000259" key="6">
    <source>
        <dbReference type="Pfam" id="PF24598"/>
    </source>
</evidence>
<evidence type="ECO:0000313" key="10">
    <source>
        <dbReference type="Proteomes" id="UP000682733"/>
    </source>
</evidence>
<feature type="domain" description="DOP1-like TPR" evidence="7">
    <location>
        <begin position="1639"/>
        <end position="1762"/>
    </location>
</feature>
<evidence type="ECO:0000256" key="1">
    <source>
        <dbReference type="ARBA" id="ARBA00022448"/>
    </source>
</evidence>
<evidence type="ECO:0008006" key="11">
    <source>
        <dbReference type="Google" id="ProtNLM"/>
    </source>
</evidence>
<reference evidence="9" key="1">
    <citation type="submission" date="2021-02" db="EMBL/GenBank/DDBJ databases">
        <authorList>
            <person name="Nowell W R."/>
        </authorList>
    </citation>
    <scope>NUCLEOTIDE SEQUENCE</scope>
</reference>
<dbReference type="Pfam" id="PF04118">
    <property type="entry name" value="Dopey_N"/>
    <property type="match status" value="1"/>
</dbReference>
<feature type="region of interest" description="Disordered" evidence="4">
    <location>
        <begin position="1225"/>
        <end position="1248"/>
    </location>
</feature>
<dbReference type="GO" id="GO:0005829">
    <property type="term" value="C:cytosol"/>
    <property type="evidence" value="ECO:0007669"/>
    <property type="project" value="GOC"/>
</dbReference>
<dbReference type="Pfam" id="PF24601">
    <property type="entry name" value="TPR_DOP1"/>
    <property type="match status" value="2"/>
</dbReference>
<evidence type="ECO:0000256" key="4">
    <source>
        <dbReference type="SAM" id="MobiDB-lite"/>
    </source>
</evidence>
<dbReference type="PANTHER" id="PTHR14042">
    <property type="entry name" value="DOPEY-RELATED"/>
    <property type="match status" value="1"/>
</dbReference>
<dbReference type="GO" id="GO:0006895">
    <property type="term" value="P:Golgi to endosome transport"/>
    <property type="evidence" value="ECO:0007669"/>
    <property type="project" value="InterPro"/>
</dbReference>
<protein>
    <recommendedName>
        <fullName evidence="11">Dopey N-terminal domain-containing protein</fullName>
    </recommendedName>
</protein>
<feature type="region of interest" description="Disordered" evidence="4">
    <location>
        <begin position="1163"/>
        <end position="1183"/>
    </location>
</feature>
<dbReference type="Proteomes" id="UP000677228">
    <property type="component" value="Unassembled WGS sequence"/>
</dbReference>